<feature type="region of interest" description="Disordered" evidence="1">
    <location>
        <begin position="104"/>
        <end position="126"/>
    </location>
</feature>
<feature type="compositionally biased region" description="Polar residues" evidence="1">
    <location>
        <begin position="11"/>
        <end position="29"/>
    </location>
</feature>
<feature type="compositionally biased region" description="Basic and acidic residues" evidence="1">
    <location>
        <begin position="104"/>
        <end position="115"/>
    </location>
</feature>
<organism evidence="2 3">
    <name type="scientific">Romanomermis culicivorax</name>
    <name type="common">Nematode worm</name>
    <dbReference type="NCBI Taxonomy" id="13658"/>
    <lineage>
        <taxon>Eukaryota</taxon>
        <taxon>Metazoa</taxon>
        <taxon>Ecdysozoa</taxon>
        <taxon>Nematoda</taxon>
        <taxon>Enoplea</taxon>
        <taxon>Dorylaimia</taxon>
        <taxon>Mermithida</taxon>
        <taxon>Mermithoidea</taxon>
        <taxon>Mermithidae</taxon>
        <taxon>Romanomermis</taxon>
    </lineage>
</organism>
<feature type="region of interest" description="Disordered" evidence="1">
    <location>
        <begin position="1"/>
        <end position="29"/>
    </location>
</feature>
<sequence length="126" mass="14362">MEVDNKLPIQPQESLKNSTPASSKQTEGQITIDSLTNALNSLEIDAEAAKEDATKWALLKQVAALKVALEKLTMKGISLRQIKCHKPEEEQDTTRWYEDWKEEDQAYRPSTRKDPFQMSSSNYYIG</sequence>
<evidence type="ECO:0000256" key="1">
    <source>
        <dbReference type="SAM" id="MobiDB-lite"/>
    </source>
</evidence>
<dbReference type="AlphaFoldDB" id="A0A915JUH1"/>
<dbReference type="Proteomes" id="UP000887565">
    <property type="component" value="Unplaced"/>
</dbReference>
<evidence type="ECO:0000313" key="2">
    <source>
        <dbReference type="Proteomes" id="UP000887565"/>
    </source>
</evidence>
<evidence type="ECO:0000313" key="3">
    <source>
        <dbReference type="WBParaSite" id="nRc.2.0.1.t29911-RA"/>
    </source>
</evidence>
<dbReference type="WBParaSite" id="nRc.2.0.1.t29911-RA">
    <property type="protein sequence ID" value="nRc.2.0.1.t29911-RA"/>
    <property type="gene ID" value="nRc.2.0.1.g29911"/>
</dbReference>
<proteinExistence type="predicted"/>
<name>A0A915JUH1_ROMCU</name>
<protein>
    <submittedName>
        <fullName evidence="3">Uncharacterized protein</fullName>
    </submittedName>
</protein>
<keyword evidence="2" id="KW-1185">Reference proteome</keyword>
<accession>A0A915JUH1</accession>
<reference evidence="3" key="1">
    <citation type="submission" date="2022-11" db="UniProtKB">
        <authorList>
            <consortium name="WormBaseParasite"/>
        </authorList>
    </citation>
    <scope>IDENTIFICATION</scope>
</reference>
<feature type="compositionally biased region" description="Polar residues" evidence="1">
    <location>
        <begin position="117"/>
        <end position="126"/>
    </location>
</feature>